<evidence type="ECO:0000313" key="3">
    <source>
        <dbReference type="EMBL" id="RCX26183.1"/>
    </source>
</evidence>
<evidence type="ECO:0000256" key="2">
    <source>
        <dbReference type="ARBA" id="ARBA00022679"/>
    </source>
</evidence>
<dbReference type="InterPro" id="IPR051199">
    <property type="entry name" value="LPS_LOS_Heptosyltrfase"/>
</dbReference>
<comment type="caution">
    <text evidence="3">The sequence shown here is derived from an EMBL/GenBank/DDBJ whole genome shotgun (WGS) entry which is preliminary data.</text>
</comment>
<dbReference type="Pfam" id="PF01075">
    <property type="entry name" value="Glyco_transf_9"/>
    <property type="match status" value="1"/>
</dbReference>
<name>A0A369BXE8_9GAMM</name>
<dbReference type="GO" id="GO:0005829">
    <property type="term" value="C:cytosol"/>
    <property type="evidence" value="ECO:0007669"/>
    <property type="project" value="TreeGrafter"/>
</dbReference>
<keyword evidence="4" id="KW-1185">Reference proteome</keyword>
<dbReference type="Gene3D" id="3.40.50.2000">
    <property type="entry name" value="Glycogen Phosphorylase B"/>
    <property type="match status" value="2"/>
</dbReference>
<dbReference type="GO" id="GO:0009244">
    <property type="term" value="P:lipopolysaccharide core region biosynthetic process"/>
    <property type="evidence" value="ECO:0007669"/>
    <property type="project" value="TreeGrafter"/>
</dbReference>
<dbReference type="PANTHER" id="PTHR30160:SF1">
    <property type="entry name" value="LIPOPOLYSACCHARIDE 1,2-N-ACETYLGLUCOSAMINETRANSFERASE-RELATED"/>
    <property type="match status" value="1"/>
</dbReference>
<proteinExistence type="predicted"/>
<dbReference type="CDD" id="cd03789">
    <property type="entry name" value="GT9_LPS_heptosyltransferase"/>
    <property type="match status" value="1"/>
</dbReference>
<reference evidence="3 4" key="1">
    <citation type="submission" date="2018-07" db="EMBL/GenBank/DDBJ databases">
        <title>Genomic Encyclopedia of Type Strains, Phase IV (KMG-IV): sequencing the most valuable type-strain genomes for metagenomic binning, comparative biology and taxonomic classification.</title>
        <authorList>
            <person name="Goeker M."/>
        </authorList>
    </citation>
    <scope>NUCLEOTIDE SEQUENCE [LARGE SCALE GENOMIC DNA]</scope>
    <source>
        <strain evidence="3 4">DSM 26407</strain>
    </source>
</reference>
<dbReference type="AlphaFoldDB" id="A0A369BXE8"/>
<organism evidence="3 4">
    <name type="scientific">Thioalbus denitrificans</name>
    <dbReference type="NCBI Taxonomy" id="547122"/>
    <lineage>
        <taxon>Bacteria</taxon>
        <taxon>Pseudomonadati</taxon>
        <taxon>Pseudomonadota</taxon>
        <taxon>Gammaproteobacteria</taxon>
        <taxon>Chromatiales</taxon>
        <taxon>Ectothiorhodospiraceae</taxon>
        <taxon>Thioalbus</taxon>
    </lineage>
</organism>
<keyword evidence="2 3" id="KW-0808">Transferase</keyword>
<dbReference type="OrthoDB" id="9781892at2"/>
<protein>
    <submittedName>
        <fullName evidence="3">ADP-heptose:LPS heptosyltransferase</fullName>
    </submittedName>
</protein>
<dbReference type="EMBL" id="QPJY01000011">
    <property type="protein sequence ID" value="RCX26183.1"/>
    <property type="molecule type" value="Genomic_DNA"/>
</dbReference>
<dbReference type="InterPro" id="IPR002201">
    <property type="entry name" value="Glyco_trans_9"/>
</dbReference>
<sequence>MQRALFITLSNIGDAVLTTPALEYLHARHPDLRFDIVADARSAELFTHCPYRGEILLKHKRAGWRGLLRLIRTLRRTRYVLAADLRTDGLAYLLRAERRMTKLRRGPAGPHSVEEHMAVVAPGVRRAEIPPTRIWLTDALREQARERLAALPPGPLLAIGPGANWLPKIWPLESFAELLRRLEGRVAAAVLLGGPKDRERAEGLVREAALPMLDLCGTTGLLEATAVLERADLFVGNDSGLGHLASAVATPTLTLFGPGEPERYHPWGPRAAWLVAPDRDLARLTPEVVAERLLRHLERWR</sequence>
<gene>
    <name evidence="3" type="ORF">DFQ59_11157</name>
</gene>
<dbReference type="GO" id="GO:0008713">
    <property type="term" value="F:ADP-heptose-lipopolysaccharide heptosyltransferase activity"/>
    <property type="evidence" value="ECO:0007669"/>
    <property type="project" value="TreeGrafter"/>
</dbReference>
<dbReference type="RefSeq" id="WP_114280865.1">
    <property type="nucleotide sequence ID" value="NZ_QPJY01000011.1"/>
</dbReference>
<dbReference type="SUPFAM" id="SSF53756">
    <property type="entry name" value="UDP-Glycosyltransferase/glycogen phosphorylase"/>
    <property type="match status" value="1"/>
</dbReference>
<dbReference type="Proteomes" id="UP000252707">
    <property type="component" value="Unassembled WGS sequence"/>
</dbReference>
<dbReference type="PANTHER" id="PTHR30160">
    <property type="entry name" value="TETRAACYLDISACCHARIDE 4'-KINASE-RELATED"/>
    <property type="match status" value="1"/>
</dbReference>
<evidence type="ECO:0000313" key="4">
    <source>
        <dbReference type="Proteomes" id="UP000252707"/>
    </source>
</evidence>
<accession>A0A369BXE8</accession>
<keyword evidence="1" id="KW-0328">Glycosyltransferase</keyword>
<evidence type="ECO:0000256" key="1">
    <source>
        <dbReference type="ARBA" id="ARBA00022676"/>
    </source>
</evidence>